<comment type="caution">
    <text evidence="2">The sequence shown here is derived from an EMBL/GenBank/DDBJ whole genome shotgun (WGS) entry which is preliminary data.</text>
</comment>
<sequence length="167" mass="17377">MFNFKTLLFFAVSAAACTPDFGILSRSKAFTITIEGKNVGYNTNTTATAGFAGAHIIAGNNVTWLAAGTGATDDSNPFRLSVPGNETFAITGNLQLQPRANASAQQLFWIDCAGVCDVITGNVSIAGTGCQITYLGQENTGLCLDIENSKGVLADCAEIGQATLLWA</sequence>
<reference evidence="2" key="1">
    <citation type="submission" date="2023-03" db="EMBL/GenBank/DDBJ databases">
        <title>Massive genome expansion in bonnet fungi (Mycena s.s.) driven by repeated elements and novel gene families across ecological guilds.</title>
        <authorList>
            <consortium name="Lawrence Berkeley National Laboratory"/>
            <person name="Harder C.B."/>
            <person name="Miyauchi S."/>
            <person name="Viragh M."/>
            <person name="Kuo A."/>
            <person name="Thoen E."/>
            <person name="Andreopoulos B."/>
            <person name="Lu D."/>
            <person name="Skrede I."/>
            <person name="Drula E."/>
            <person name="Henrissat B."/>
            <person name="Morin E."/>
            <person name="Kohler A."/>
            <person name="Barry K."/>
            <person name="LaButti K."/>
            <person name="Morin E."/>
            <person name="Salamov A."/>
            <person name="Lipzen A."/>
            <person name="Mereny Z."/>
            <person name="Hegedus B."/>
            <person name="Baldrian P."/>
            <person name="Stursova M."/>
            <person name="Weitz H."/>
            <person name="Taylor A."/>
            <person name="Grigoriev I.V."/>
            <person name="Nagy L.G."/>
            <person name="Martin F."/>
            <person name="Kauserud H."/>
        </authorList>
    </citation>
    <scope>NUCLEOTIDE SEQUENCE</scope>
    <source>
        <strain evidence="2">CBHHK182m</strain>
    </source>
</reference>
<keyword evidence="1" id="KW-0732">Signal</keyword>
<accession>A0AAD7NVX5</accession>
<name>A0AAD7NVX5_9AGAR</name>
<dbReference type="EMBL" id="JARKIB010000007">
    <property type="protein sequence ID" value="KAJ7778108.1"/>
    <property type="molecule type" value="Genomic_DNA"/>
</dbReference>
<gene>
    <name evidence="2" type="ORF">B0H16DRAFT_1502243</name>
</gene>
<keyword evidence="3" id="KW-1185">Reference proteome</keyword>
<evidence type="ECO:0000313" key="3">
    <source>
        <dbReference type="Proteomes" id="UP001215598"/>
    </source>
</evidence>
<protein>
    <submittedName>
        <fullName evidence="2">Uncharacterized protein</fullName>
    </submittedName>
</protein>
<evidence type="ECO:0000256" key="1">
    <source>
        <dbReference type="SAM" id="SignalP"/>
    </source>
</evidence>
<dbReference type="Proteomes" id="UP001215598">
    <property type="component" value="Unassembled WGS sequence"/>
</dbReference>
<evidence type="ECO:0000313" key="2">
    <source>
        <dbReference type="EMBL" id="KAJ7778108.1"/>
    </source>
</evidence>
<dbReference type="PROSITE" id="PS51257">
    <property type="entry name" value="PROKAR_LIPOPROTEIN"/>
    <property type="match status" value="1"/>
</dbReference>
<dbReference type="AlphaFoldDB" id="A0AAD7NVX5"/>
<organism evidence="2 3">
    <name type="scientific">Mycena metata</name>
    <dbReference type="NCBI Taxonomy" id="1033252"/>
    <lineage>
        <taxon>Eukaryota</taxon>
        <taxon>Fungi</taxon>
        <taxon>Dikarya</taxon>
        <taxon>Basidiomycota</taxon>
        <taxon>Agaricomycotina</taxon>
        <taxon>Agaricomycetes</taxon>
        <taxon>Agaricomycetidae</taxon>
        <taxon>Agaricales</taxon>
        <taxon>Marasmiineae</taxon>
        <taxon>Mycenaceae</taxon>
        <taxon>Mycena</taxon>
    </lineage>
</organism>
<feature type="chain" id="PRO_5042100215" evidence="1">
    <location>
        <begin position="17"/>
        <end position="167"/>
    </location>
</feature>
<proteinExistence type="predicted"/>
<feature type="signal peptide" evidence="1">
    <location>
        <begin position="1"/>
        <end position="16"/>
    </location>
</feature>